<gene>
    <name evidence="13 16" type="primary">mfd</name>
    <name evidence="16" type="ORF">HMPREF0044_0608</name>
</gene>
<dbReference type="GO" id="GO:0006355">
    <property type="term" value="P:regulation of DNA-templated transcription"/>
    <property type="evidence" value="ECO:0007669"/>
    <property type="project" value="UniProtKB-UniRule"/>
</dbReference>
<dbReference type="EC" id="3.6.4.-" evidence="13"/>
<dbReference type="InterPro" id="IPR011545">
    <property type="entry name" value="DEAD/DEAH_box_helicase_dom"/>
</dbReference>
<dbReference type="Pfam" id="PF02559">
    <property type="entry name" value="CarD_TRCF_RID"/>
    <property type="match status" value="1"/>
</dbReference>
<dbReference type="PROSITE" id="PS51194">
    <property type="entry name" value="HELICASE_CTER"/>
    <property type="match status" value="1"/>
</dbReference>
<evidence type="ECO:0000256" key="7">
    <source>
        <dbReference type="ARBA" id="ARBA00022840"/>
    </source>
</evidence>
<evidence type="ECO:0000256" key="10">
    <source>
        <dbReference type="ARBA" id="ARBA00061104"/>
    </source>
</evidence>
<keyword evidence="8 13" id="KW-0238">DNA-binding</keyword>
<dbReference type="SMART" id="SM00982">
    <property type="entry name" value="TRCF"/>
    <property type="match status" value="1"/>
</dbReference>
<dbReference type="InterPro" id="IPR047112">
    <property type="entry name" value="RecG/Mfd"/>
</dbReference>
<evidence type="ECO:0000256" key="9">
    <source>
        <dbReference type="ARBA" id="ARBA00023204"/>
    </source>
</evidence>
<evidence type="ECO:0000256" key="1">
    <source>
        <dbReference type="ARBA" id="ARBA00004496"/>
    </source>
</evidence>
<dbReference type="HOGENOM" id="CLU_005122_2_2_11"/>
<dbReference type="InterPro" id="IPR004576">
    <property type="entry name" value="Mfd"/>
</dbReference>
<dbReference type="FunFam" id="3.40.50.300:FF:000300">
    <property type="entry name" value="Transcription-repair-coupling factor"/>
    <property type="match status" value="1"/>
</dbReference>
<evidence type="ECO:0000256" key="12">
    <source>
        <dbReference type="ARBA" id="ARBA00070128"/>
    </source>
</evidence>
<dbReference type="PANTHER" id="PTHR47964">
    <property type="entry name" value="ATP-DEPENDENT DNA HELICASE HOMOLOG RECG, CHLOROPLASTIC"/>
    <property type="match status" value="1"/>
</dbReference>
<dbReference type="FunFam" id="3.40.50.300:FF:000546">
    <property type="entry name" value="Transcription-repair-coupling factor"/>
    <property type="match status" value="1"/>
</dbReference>
<dbReference type="Gene3D" id="3.90.1150.50">
    <property type="entry name" value="Transcription-repair-coupling factor, D7 domain"/>
    <property type="match status" value="1"/>
</dbReference>
<dbReference type="STRING" id="525245.HMPREF0044_0608"/>
<keyword evidence="7 13" id="KW-0067">ATP-binding</keyword>
<dbReference type="InterPro" id="IPR003711">
    <property type="entry name" value="CarD-like/TRCF_RID"/>
</dbReference>
<protein>
    <recommendedName>
        <fullName evidence="12 13">Transcription-repair-coupling factor</fullName>
        <shortName evidence="13">TRCF</shortName>
        <ecNumber evidence="13">3.6.4.-</ecNumber>
    </recommendedName>
</protein>
<keyword evidence="5 13" id="KW-0378">Hydrolase</keyword>
<dbReference type="SMART" id="SM00487">
    <property type="entry name" value="DEXDc"/>
    <property type="match status" value="1"/>
</dbReference>
<dbReference type="SMART" id="SM00490">
    <property type="entry name" value="HELICc"/>
    <property type="match status" value="1"/>
</dbReference>
<dbReference type="SMART" id="SM01058">
    <property type="entry name" value="CarD_TRCF"/>
    <property type="match status" value="1"/>
</dbReference>
<keyword evidence="17" id="KW-1185">Reference proteome</keyword>
<dbReference type="InterPro" id="IPR037235">
    <property type="entry name" value="TRCF-like_C_D7"/>
</dbReference>
<dbReference type="InterPro" id="IPR041471">
    <property type="entry name" value="UvrB_inter"/>
</dbReference>
<evidence type="ECO:0000259" key="15">
    <source>
        <dbReference type="PROSITE" id="PS51194"/>
    </source>
</evidence>
<dbReference type="RefSeq" id="WP_006546068.1">
    <property type="nucleotide sequence ID" value="NZ_DS999539.1"/>
</dbReference>
<feature type="domain" description="Helicase ATP-binding" evidence="14">
    <location>
        <begin position="663"/>
        <end position="824"/>
    </location>
</feature>
<dbReference type="AlphaFoldDB" id="C0VZL8"/>
<evidence type="ECO:0000256" key="6">
    <source>
        <dbReference type="ARBA" id="ARBA00022806"/>
    </source>
</evidence>
<organism evidence="16 17">
    <name type="scientific">Gleimia coleocanis DSM 15436</name>
    <dbReference type="NCBI Taxonomy" id="525245"/>
    <lineage>
        <taxon>Bacteria</taxon>
        <taxon>Bacillati</taxon>
        <taxon>Actinomycetota</taxon>
        <taxon>Actinomycetes</taxon>
        <taxon>Actinomycetales</taxon>
        <taxon>Actinomycetaceae</taxon>
        <taxon>Gleimia</taxon>
    </lineage>
</organism>
<keyword evidence="4 13" id="KW-0227">DNA damage</keyword>
<dbReference type="HAMAP" id="MF_00969">
    <property type="entry name" value="TRCF"/>
    <property type="match status" value="1"/>
</dbReference>
<evidence type="ECO:0000256" key="3">
    <source>
        <dbReference type="ARBA" id="ARBA00022741"/>
    </source>
</evidence>
<dbReference type="Pfam" id="PF00271">
    <property type="entry name" value="Helicase_C"/>
    <property type="match status" value="1"/>
</dbReference>
<dbReference type="GO" id="GO:0003684">
    <property type="term" value="F:damaged DNA binding"/>
    <property type="evidence" value="ECO:0007669"/>
    <property type="project" value="InterPro"/>
</dbReference>
<evidence type="ECO:0000313" key="16">
    <source>
        <dbReference type="EMBL" id="EEH64137.1"/>
    </source>
</evidence>
<sequence>MKLDGLLADLGTDLGIRHAKQLLNQAGIAATVVVPAGLQAPLLATARQQRNAKPLLVVTPTGRDAERLVNALRCYTPGVEMLPAWETLPHERLSPQKDTMARRVAVMRRLKYGDGTLNARGGEIRVLVAPLRAFLQPIIGGLADIEPISLRLGSVVDLPSLTAQLVDYGYARVDVVSARGEIAVRGGIIDVFPPTESHPVRVELFGNEVDDIRYFSVADQRTIGVAEGGLWAPPARELLLSEAVRSKAASLQASLPGAQEMLELISQGHYVEGMETLSPALVEKMETIFDLVPAGTSVVLVDPERIEARAADLVATTEEFLAAAWEAAAAGGEIPLSAQDASFKTLDELRDLAANSQLAWIRMTEIAPSEIADALISAGVSQHSGVVANPNLVQVGGRAVVPYRGKIDQAVADLRDLAANEWRLVVTTEGPGPAKRLREVFSEADLPARVVGELATEFATGVVDILVASAGAGFVHEELKVAVITESDLTGRTGPSTADMRKVPARSKRRGVDPLTLKPGDFIVHETHGIGKFKEMVTRTVGTGAQAVTRDYLLVEYAATRKGQPADLLYVPIDQLDQVSRYSGSDAPSLSKIGGAEWAKTKAKARKAVREIASELVRLYAARHATKGHAFAPDTPWQRELEEAFPYVETPDQLATIDEVKADMEKPTPMDRLLCGDVGYGKTEIAVRAAFKAVQDGKQVAVLVPTTLLVQQHLETFTQRYAGFPVDIASLSRFSSKKEADEIKEKLLKGSIDVVIGTHSLVSGAVRFKNLGLVIIDEEQRFGVEHKETLKQLRTDVDVLSMSATPIPRTLEMAVTGIREMSVLQTPPEDRHPILTFVGAHTDQQVVAAIKRELLRDGQVFYVHNRVEDIDKVAGKISELVPEARVRVAHGKLNEHQLERVIVDFWNREFDVLICTTIVETGLDISNANTLIVDRADAMGLSQLHQLRGRVGRGRERGYAYFLYPGEKVLTETAHERLRTIATNTDLGAGIAVAQKDLEIRGAGNLLGGEQSGHIAGVGFDLYVRMVADAVAAFKGDYRGTREEIRIEIPVDGHIPAAYIKGEQLRLETYAKIAALATPEDAKDIRDELTDRYGPIPENVLLLFALAGLKEHARSLGVHELVAQGKYLRVGPVELGDAQSARLQRLYPGTIMKTAIRKILVPLPLTSRLGGEPLVDQDLIDWIDNFLEVIVGYRTEAKS</sequence>
<dbReference type="Pfam" id="PF00270">
    <property type="entry name" value="DEAD"/>
    <property type="match status" value="1"/>
</dbReference>
<dbReference type="eggNOG" id="COG1197">
    <property type="taxonomic scope" value="Bacteria"/>
</dbReference>
<evidence type="ECO:0000256" key="2">
    <source>
        <dbReference type="ARBA" id="ARBA00022490"/>
    </source>
</evidence>
<keyword evidence="2 13" id="KW-0963">Cytoplasm</keyword>
<comment type="similarity">
    <text evidence="10 13">In the N-terminal section; belongs to the UvrB family.</text>
</comment>
<feature type="domain" description="Helicase C-terminal" evidence="15">
    <location>
        <begin position="842"/>
        <end position="999"/>
    </location>
</feature>
<dbReference type="Gene3D" id="2.40.10.170">
    <property type="match status" value="1"/>
</dbReference>
<dbReference type="Gene3D" id="3.40.50.11180">
    <property type="match status" value="1"/>
</dbReference>
<evidence type="ECO:0000256" key="13">
    <source>
        <dbReference type="HAMAP-Rule" id="MF_00969"/>
    </source>
</evidence>
<keyword evidence="9 13" id="KW-0234">DNA repair</keyword>
<dbReference type="Pfam" id="PF03461">
    <property type="entry name" value="TRCF"/>
    <property type="match status" value="1"/>
</dbReference>
<dbReference type="Proteomes" id="UP000010301">
    <property type="component" value="Unassembled WGS sequence"/>
</dbReference>
<keyword evidence="6" id="KW-0347">Helicase</keyword>
<name>C0VZL8_9ACTO</name>
<dbReference type="SUPFAM" id="SSF52540">
    <property type="entry name" value="P-loop containing nucleoside triphosphate hydrolases"/>
    <property type="match status" value="4"/>
</dbReference>
<dbReference type="SUPFAM" id="SSF141259">
    <property type="entry name" value="CarD-like"/>
    <property type="match status" value="1"/>
</dbReference>
<proteinExistence type="inferred from homology"/>
<dbReference type="GO" id="GO:0005737">
    <property type="term" value="C:cytoplasm"/>
    <property type="evidence" value="ECO:0007669"/>
    <property type="project" value="UniProtKB-SubCell"/>
</dbReference>
<dbReference type="InterPro" id="IPR027417">
    <property type="entry name" value="P-loop_NTPase"/>
</dbReference>
<dbReference type="SUPFAM" id="SSF143517">
    <property type="entry name" value="TRCF domain-like"/>
    <property type="match status" value="1"/>
</dbReference>
<comment type="similarity">
    <text evidence="11 13">In the C-terminal section; belongs to the helicase family. RecG subfamily.</text>
</comment>
<dbReference type="EMBL" id="ACFG01000029">
    <property type="protein sequence ID" value="EEH64137.1"/>
    <property type="molecule type" value="Genomic_DNA"/>
</dbReference>
<evidence type="ECO:0000313" key="17">
    <source>
        <dbReference type="Proteomes" id="UP000010301"/>
    </source>
</evidence>
<dbReference type="GO" id="GO:0000716">
    <property type="term" value="P:transcription-coupled nucleotide-excision repair, DNA damage recognition"/>
    <property type="evidence" value="ECO:0007669"/>
    <property type="project" value="UniProtKB-UniRule"/>
</dbReference>
<dbReference type="CDD" id="cd17991">
    <property type="entry name" value="DEXHc_TRCF"/>
    <property type="match status" value="1"/>
</dbReference>
<dbReference type="InterPro" id="IPR001650">
    <property type="entry name" value="Helicase_C-like"/>
</dbReference>
<dbReference type="PROSITE" id="PS51192">
    <property type="entry name" value="HELICASE_ATP_BIND_1"/>
    <property type="match status" value="1"/>
</dbReference>
<dbReference type="InterPro" id="IPR014001">
    <property type="entry name" value="Helicase_ATP-bd"/>
</dbReference>
<dbReference type="GO" id="GO:0003678">
    <property type="term" value="F:DNA helicase activity"/>
    <property type="evidence" value="ECO:0007669"/>
    <property type="project" value="TreeGrafter"/>
</dbReference>
<dbReference type="OrthoDB" id="9804325at2"/>
<reference evidence="16 17" key="1">
    <citation type="submission" date="2009-01" db="EMBL/GenBank/DDBJ databases">
        <authorList>
            <person name="Qin X."/>
            <person name="Bachman B."/>
            <person name="Battles P."/>
            <person name="Bell A."/>
            <person name="Bess C."/>
            <person name="Bickham C."/>
            <person name="Chaboub L."/>
            <person name="Chen D."/>
            <person name="Coyle M."/>
            <person name="Deiros D.R."/>
            <person name="Dinh H."/>
            <person name="Forbes L."/>
            <person name="Fowler G."/>
            <person name="Francisco L."/>
            <person name="Fu Q."/>
            <person name="Gubbala S."/>
            <person name="Hale W."/>
            <person name="Han Y."/>
            <person name="Hemphill L."/>
            <person name="Highlander S.K."/>
            <person name="Hirani K."/>
            <person name="Hogues M."/>
            <person name="Jackson L."/>
            <person name="Jakkamsetti A."/>
            <person name="Javaid M."/>
            <person name="Jiang H."/>
            <person name="Korchina V."/>
            <person name="Kovar C."/>
            <person name="Lara F."/>
            <person name="Lee S."/>
            <person name="Mata R."/>
            <person name="Mathew T."/>
            <person name="Moen C."/>
            <person name="Morales K."/>
            <person name="Munidasa M."/>
            <person name="Nazareth L."/>
            <person name="Ngo R."/>
            <person name="Nguyen L."/>
            <person name="Okwuonu G."/>
            <person name="Ongeri F."/>
            <person name="Patil S."/>
            <person name="Petrosino J."/>
            <person name="Pham C."/>
            <person name="Pham P."/>
            <person name="Pu L.-L."/>
            <person name="Puazo M."/>
            <person name="Raj R."/>
            <person name="Reid J."/>
            <person name="Rouhana J."/>
            <person name="Saada N."/>
            <person name="Shang Y."/>
            <person name="Simmons D."/>
            <person name="Thornton R."/>
            <person name="Warren J."/>
            <person name="Weissenberger G."/>
            <person name="Zhang J."/>
            <person name="Zhang L."/>
            <person name="Zhou C."/>
            <person name="Zhu D."/>
            <person name="Muzny D."/>
            <person name="Worley K."/>
            <person name="Gibbs R."/>
        </authorList>
    </citation>
    <scope>NUCLEOTIDE SEQUENCE [LARGE SCALE GENOMIC DNA]</scope>
    <source>
        <strain evidence="16 17">DSM 15436</strain>
    </source>
</reference>
<evidence type="ECO:0000259" key="14">
    <source>
        <dbReference type="PROSITE" id="PS51192"/>
    </source>
</evidence>
<dbReference type="PANTHER" id="PTHR47964:SF1">
    <property type="entry name" value="ATP-DEPENDENT DNA HELICASE HOMOLOG RECG, CHLOROPLASTIC"/>
    <property type="match status" value="1"/>
</dbReference>
<evidence type="ECO:0000256" key="5">
    <source>
        <dbReference type="ARBA" id="ARBA00022801"/>
    </source>
</evidence>
<dbReference type="InterPro" id="IPR036101">
    <property type="entry name" value="CarD-like/TRCF_RID_sf"/>
</dbReference>
<comment type="function">
    <text evidence="13">Couples transcription and DNA repair by recognizing RNA polymerase (RNAP) stalled at DNA lesions. Mediates ATP-dependent release of RNAP and its truncated transcript from the DNA, and recruitment of nucleotide excision repair machinery to the damaged site.</text>
</comment>
<comment type="subcellular location">
    <subcellularLocation>
        <location evidence="1 13">Cytoplasm</location>
    </subcellularLocation>
</comment>
<dbReference type="Pfam" id="PF17757">
    <property type="entry name" value="UvrB_inter"/>
    <property type="match status" value="1"/>
</dbReference>
<dbReference type="Gene3D" id="3.30.2060.10">
    <property type="entry name" value="Penicillin-binding protein 1b domain"/>
    <property type="match status" value="1"/>
</dbReference>
<dbReference type="NCBIfam" id="TIGR00580">
    <property type="entry name" value="mfd"/>
    <property type="match status" value="1"/>
</dbReference>
<accession>C0VZL8</accession>
<dbReference type="Gene3D" id="3.40.50.300">
    <property type="entry name" value="P-loop containing nucleotide triphosphate hydrolases"/>
    <property type="match status" value="2"/>
</dbReference>
<evidence type="ECO:0000256" key="11">
    <source>
        <dbReference type="ARBA" id="ARBA00061399"/>
    </source>
</evidence>
<dbReference type="GO" id="GO:0016787">
    <property type="term" value="F:hydrolase activity"/>
    <property type="evidence" value="ECO:0007669"/>
    <property type="project" value="UniProtKB-KW"/>
</dbReference>
<comment type="caution">
    <text evidence="16">The sequence shown here is derived from an EMBL/GenBank/DDBJ whole genome shotgun (WGS) entry which is preliminary data.</text>
</comment>
<keyword evidence="3 13" id="KW-0547">Nucleotide-binding</keyword>
<dbReference type="GO" id="GO:0005524">
    <property type="term" value="F:ATP binding"/>
    <property type="evidence" value="ECO:0007669"/>
    <property type="project" value="UniProtKB-UniRule"/>
</dbReference>
<evidence type="ECO:0000256" key="4">
    <source>
        <dbReference type="ARBA" id="ARBA00022763"/>
    </source>
</evidence>
<evidence type="ECO:0000256" key="8">
    <source>
        <dbReference type="ARBA" id="ARBA00023125"/>
    </source>
</evidence>
<dbReference type="InterPro" id="IPR005118">
    <property type="entry name" value="TRCF_C"/>
</dbReference>